<evidence type="ECO:0000313" key="3">
    <source>
        <dbReference type="Proteomes" id="UP000622890"/>
    </source>
</evidence>
<evidence type="ECO:0000313" key="2">
    <source>
        <dbReference type="EMBL" id="MBK4735416.1"/>
    </source>
</evidence>
<accession>A0A934W1P3</accession>
<dbReference type="AlphaFoldDB" id="A0A934W1P3"/>
<reference evidence="2" key="1">
    <citation type="submission" date="2021-01" db="EMBL/GenBank/DDBJ databases">
        <title>Genome sequence of strain Noviherbaspirillum sp. DKR-6.</title>
        <authorList>
            <person name="Chaudhary D.K."/>
        </authorList>
    </citation>
    <scope>NUCLEOTIDE SEQUENCE</scope>
    <source>
        <strain evidence="2">DKR-6</strain>
    </source>
</reference>
<gene>
    <name evidence="2" type="ORF">JJB74_12395</name>
</gene>
<dbReference type="Proteomes" id="UP000622890">
    <property type="component" value="Unassembled WGS sequence"/>
</dbReference>
<sequence>MSIHRIASLLFASAVLFTASFQVGATPVAHVSQKTTITDAGTALQAMPPREEAAEDRAEIALRTRTENAEHRYALALKRCGAPANPPQGACADTARGTYRKEMDEARSAYAISHQRALMLGGSMQ</sequence>
<evidence type="ECO:0000256" key="1">
    <source>
        <dbReference type="SAM" id="SignalP"/>
    </source>
</evidence>
<feature type="signal peptide" evidence="1">
    <location>
        <begin position="1"/>
        <end position="25"/>
    </location>
</feature>
<organism evidence="2 3">
    <name type="scientific">Noviherbaspirillum pedocola</name>
    <dbReference type="NCBI Taxonomy" id="2801341"/>
    <lineage>
        <taxon>Bacteria</taxon>
        <taxon>Pseudomonadati</taxon>
        <taxon>Pseudomonadota</taxon>
        <taxon>Betaproteobacteria</taxon>
        <taxon>Burkholderiales</taxon>
        <taxon>Oxalobacteraceae</taxon>
        <taxon>Noviherbaspirillum</taxon>
    </lineage>
</organism>
<keyword evidence="1" id="KW-0732">Signal</keyword>
<keyword evidence="3" id="KW-1185">Reference proteome</keyword>
<proteinExistence type="predicted"/>
<dbReference type="RefSeq" id="WP_200592178.1">
    <property type="nucleotide sequence ID" value="NZ_JAEPBG010000004.1"/>
</dbReference>
<comment type="caution">
    <text evidence="2">The sequence shown here is derived from an EMBL/GenBank/DDBJ whole genome shotgun (WGS) entry which is preliminary data.</text>
</comment>
<feature type="chain" id="PRO_5037366270" description="UrcA family protein" evidence="1">
    <location>
        <begin position="26"/>
        <end position="125"/>
    </location>
</feature>
<name>A0A934W1P3_9BURK</name>
<dbReference type="EMBL" id="JAEPBG010000004">
    <property type="protein sequence ID" value="MBK4735416.1"/>
    <property type="molecule type" value="Genomic_DNA"/>
</dbReference>
<evidence type="ECO:0008006" key="4">
    <source>
        <dbReference type="Google" id="ProtNLM"/>
    </source>
</evidence>
<protein>
    <recommendedName>
        <fullName evidence="4">UrcA family protein</fullName>
    </recommendedName>
</protein>